<comment type="caution">
    <text evidence="1">The sequence shown here is derived from an EMBL/GenBank/DDBJ whole genome shotgun (WGS) entry which is preliminary data.</text>
</comment>
<name>A0A9N9D8Q8_9GLOM</name>
<proteinExistence type="predicted"/>
<feature type="non-terminal residue" evidence="1">
    <location>
        <position position="1"/>
    </location>
</feature>
<dbReference type="EMBL" id="CAJVPK010003705">
    <property type="protein sequence ID" value="CAG8630155.1"/>
    <property type="molecule type" value="Genomic_DNA"/>
</dbReference>
<organism evidence="1 2">
    <name type="scientific">Diversispora eburnea</name>
    <dbReference type="NCBI Taxonomy" id="1213867"/>
    <lineage>
        <taxon>Eukaryota</taxon>
        <taxon>Fungi</taxon>
        <taxon>Fungi incertae sedis</taxon>
        <taxon>Mucoromycota</taxon>
        <taxon>Glomeromycotina</taxon>
        <taxon>Glomeromycetes</taxon>
        <taxon>Diversisporales</taxon>
        <taxon>Diversisporaceae</taxon>
        <taxon>Diversispora</taxon>
    </lineage>
</organism>
<dbReference type="AlphaFoldDB" id="A0A9N9D8Q8"/>
<reference evidence="1" key="1">
    <citation type="submission" date="2021-06" db="EMBL/GenBank/DDBJ databases">
        <authorList>
            <person name="Kallberg Y."/>
            <person name="Tangrot J."/>
            <person name="Rosling A."/>
        </authorList>
    </citation>
    <scope>NUCLEOTIDE SEQUENCE</scope>
    <source>
        <strain evidence="1">AZ414A</strain>
    </source>
</reference>
<gene>
    <name evidence="1" type="ORF">DEBURN_LOCUS10738</name>
</gene>
<evidence type="ECO:0000313" key="1">
    <source>
        <dbReference type="EMBL" id="CAG8630155.1"/>
    </source>
</evidence>
<feature type="non-terminal residue" evidence="1">
    <location>
        <position position="72"/>
    </location>
</feature>
<keyword evidence="2" id="KW-1185">Reference proteome</keyword>
<dbReference type="Proteomes" id="UP000789706">
    <property type="component" value="Unassembled WGS sequence"/>
</dbReference>
<sequence>PHLEGIMRNAVEHLGPPGRYNAKRSGASRPTWKEVIDGFFWLRVMKSREGAVTVRRQVNKNENFTYLNANWY</sequence>
<evidence type="ECO:0000313" key="2">
    <source>
        <dbReference type="Proteomes" id="UP000789706"/>
    </source>
</evidence>
<accession>A0A9N9D8Q8</accession>
<protein>
    <submittedName>
        <fullName evidence="1">885_t:CDS:1</fullName>
    </submittedName>
</protein>